<dbReference type="EMBL" id="VBAM01000021">
    <property type="protein sequence ID" value="TMJ16484.1"/>
    <property type="molecule type" value="Genomic_DNA"/>
</dbReference>
<evidence type="ECO:0000313" key="2">
    <source>
        <dbReference type="EMBL" id="TMJ16484.1"/>
    </source>
</evidence>
<dbReference type="Proteomes" id="UP000320048">
    <property type="component" value="Unassembled WGS sequence"/>
</dbReference>
<sequence>MPESAKVTIEVAGVSATIVADAKQFKTGSRGFYGQGKVQGTDGRRFQVSVNIVEIGSKGKAAP</sequence>
<reference evidence="3 4" key="1">
    <citation type="journal article" date="2019" name="Nat. Microbiol.">
        <title>Mediterranean grassland soil C-N compound turnover is dependent on rainfall and depth, and is mediated by genomically divergent microorganisms.</title>
        <authorList>
            <person name="Diamond S."/>
            <person name="Andeer P.F."/>
            <person name="Li Z."/>
            <person name="Crits-Christoph A."/>
            <person name="Burstein D."/>
            <person name="Anantharaman K."/>
            <person name="Lane K.R."/>
            <person name="Thomas B.C."/>
            <person name="Pan C."/>
            <person name="Northen T.R."/>
            <person name="Banfield J.F."/>
        </authorList>
    </citation>
    <scope>NUCLEOTIDE SEQUENCE [LARGE SCALE GENOMIC DNA]</scope>
    <source>
        <strain evidence="2">NP_5</strain>
        <strain evidence="1">NP_7</strain>
    </source>
</reference>
<dbReference type="AlphaFoldDB" id="A0A537JAI5"/>
<evidence type="ECO:0000313" key="3">
    <source>
        <dbReference type="Proteomes" id="UP000320048"/>
    </source>
</evidence>
<comment type="caution">
    <text evidence="1">The sequence shown here is derived from an EMBL/GenBank/DDBJ whole genome shotgun (WGS) entry which is preliminary data.</text>
</comment>
<organism evidence="1 3">
    <name type="scientific">Candidatus Segetimicrobium genomatis</name>
    <dbReference type="NCBI Taxonomy" id="2569760"/>
    <lineage>
        <taxon>Bacteria</taxon>
        <taxon>Bacillati</taxon>
        <taxon>Candidatus Sysuimicrobiota</taxon>
        <taxon>Candidatus Sysuimicrobiia</taxon>
        <taxon>Candidatus Sysuimicrobiales</taxon>
        <taxon>Candidatus Segetimicrobiaceae</taxon>
        <taxon>Candidatus Segetimicrobium</taxon>
    </lineage>
</organism>
<proteinExistence type="predicted"/>
<accession>A0A537JAI5</accession>
<gene>
    <name evidence="2" type="ORF">E6H02_00715</name>
    <name evidence="1" type="ORF">E6H04_08525</name>
</gene>
<evidence type="ECO:0000313" key="1">
    <source>
        <dbReference type="EMBL" id="TMI80500.1"/>
    </source>
</evidence>
<evidence type="ECO:0000313" key="4">
    <source>
        <dbReference type="Proteomes" id="UP000320393"/>
    </source>
</evidence>
<protein>
    <recommendedName>
        <fullName evidence="5">YceI family protein</fullName>
    </recommendedName>
</protein>
<dbReference type="EMBL" id="VBAO01000217">
    <property type="protein sequence ID" value="TMI80500.1"/>
    <property type="molecule type" value="Genomic_DNA"/>
</dbReference>
<evidence type="ECO:0008006" key="5">
    <source>
        <dbReference type="Google" id="ProtNLM"/>
    </source>
</evidence>
<dbReference type="Proteomes" id="UP000320393">
    <property type="component" value="Unassembled WGS sequence"/>
</dbReference>
<name>A0A537JAI5_9BACT</name>